<evidence type="ECO:0000313" key="4">
    <source>
        <dbReference type="Proteomes" id="UP000319619"/>
    </source>
</evidence>
<comment type="caution">
    <text evidence="3">The sequence shown here is derived from an EMBL/GenBank/DDBJ whole genome shotgun (WGS) entry which is preliminary data.</text>
</comment>
<feature type="transmembrane region" description="Helical" evidence="1">
    <location>
        <begin position="288"/>
        <end position="306"/>
    </location>
</feature>
<accession>A0A532V3V1</accession>
<dbReference type="InterPro" id="IPR007160">
    <property type="entry name" value="DUF362"/>
</dbReference>
<protein>
    <submittedName>
        <fullName evidence="3">Iron-sulfur cluster-binding protein</fullName>
    </submittedName>
</protein>
<dbReference type="Pfam" id="PF04015">
    <property type="entry name" value="DUF362"/>
    <property type="match status" value="1"/>
</dbReference>
<name>A0A532V3V1_UNCL8</name>
<evidence type="ECO:0000259" key="2">
    <source>
        <dbReference type="Pfam" id="PF04015"/>
    </source>
</evidence>
<dbReference type="Proteomes" id="UP000319619">
    <property type="component" value="Unassembled WGS sequence"/>
</dbReference>
<organism evidence="3 4">
    <name type="scientific">candidate division LCP-89 bacterium B3_LCP</name>
    <dbReference type="NCBI Taxonomy" id="2012998"/>
    <lineage>
        <taxon>Bacteria</taxon>
        <taxon>Pseudomonadati</taxon>
        <taxon>Bacteria division LCP-89</taxon>
    </lineage>
</organism>
<sequence>MAGMSDVMDKSQPTILKDNISWHFAYPGANTTPWQLEAAIVGLRKAGFDDLVCVQNKTVVTNAYKGERLNRYLSVFNKHDIEVRYNFKPEDMKWIKYQPKGELLVLNKIFPDGFLIPDFFMGKNIIHLPTVKTHIYTTTTGAMKNAFGGLLNTRRHYTHSVIHETLVDLLMIQQEIHSGIFATMDGTYCGSGPGPRTMIPVKKDIILASADSVAIDAVAAKIMGFDPMDLPYIRLAHERGLGCGQLDDIEVLGEDISDWNFNFKVGDNLASTGGDLFWFGPLKKLQHLMFHTPLVYLFIWASFLYHDYFWYPFKSKKYVEPFLESPWGELFQNY</sequence>
<keyword evidence="1" id="KW-1133">Transmembrane helix</keyword>
<dbReference type="EMBL" id="NJBN01000002">
    <property type="protein sequence ID" value="TKJ41900.1"/>
    <property type="molecule type" value="Genomic_DNA"/>
</dbReference>
<dbReference type="AlphaFoldDB" id="A0A532V3V1"/>
<evidence type="ECO:0000256" key="1">
    <source>
        <dbReference type="SAM" id="Phobius"/>
    </source>
</evidence>
<keyword evidence="1" id="KW-0812">Transmembrane</keyword>
<feature type="domain" description="DUF362" evidence="2">
    <location>
        <begin position="16"/>
        <end position="221"/>
    </location>
</feature>
<proteinExistence type="predicted"/>
<gene>
    <name evidence="3" type="ORF">CEE37_03165</name>
</gene>
<keyword evidence="1" id="KW-0472">Membrane</keyword>
<reference evidence="3 4" key="1">
    <citation type="submission" date="2017-06" db="EMBL/GenBank/DDBJ databases">
        <title>Novel microbial phyla capable of carbon fixation and sulfur reduction in deep-sea sediments.</title>
        <authorList>
            <person name="Huang J."/>
            <person name="Baker B."/>
            <person name="Wang Y."/>
        </authorList>
    </citation>
    <scope>NUCLEOTIDE SEQUENCE [LARGE SCALE GENOMIC DNA]</scope>
    <source>
        <strain evidence="3">B3_LCP</strain>
    </source>
</reference>
<evidence type="ECO:0000313" key="3">
    <source>
        <dbReference type="EMBL" id="TKJ41900.1"/>
    </source>
</evidence>